<dbReference type="InterPro" id="IPR032466">
    <property type="entry name" value="Metal_Hydrolase"/>
</dbReference>
<dbReference type="CDD" id="cd01292">
    <property type="entry name" value="metallo-dependent_hydrolases"/>
    <property type="match status" value="1"/>
</dbReference>
<dbReference type="Proteomes" id="UP000540014">
    <property type="component" value="Unassembled WGS sequence"/>
</dbReference>
<dbReference type="Gene3D" id="3.20.20.140">
    <property type="entry name" value="Metal-dependent hydrolases"/>
    <property type="match status" value="1"/>
</dbReference>
<keyword evidence="1" id="KW-0456">Lyase</keyword>
<dbReference type="SUPFAM" id="SSF51556">
    <property type="entry name" value="Metallo-dependent hydrolases"/>
    <property type="match status" value="1"/>
</dbReference>
<dbReference type="AlphaFoldDB" id="A0A7X9NFZ0"/>
<reference evidence="3 4" key="1">
    <citation type="submission" date="2020-04" db="EMBL/GenBank/DDBJ databases">
        <authorList>
            <person name="Hitch T.C.A."/>
            <person name="Wylensek D."/>
            <person name="Clavel T."/>
        </authorList>
    </citation>
    <scope>NUCLEOTIDE SEQUENCE [LARGE SCALE GENOMIC DNA]</scope>
    <source>
        <strain evidence="3 4">BSM-383-APC-22F</strain>
    </source>
</reference>
<dbReference type="GO" id="GO:0019748">
    <property type="term" value="P:secondary metabolic process"/>
    <property type="evidence" value="ECO:0007669"/>
    <property type="project" value="TreeGrafter"/>
</dbReference>
<name>A0A7X9NFZ0_9FIRM</name>
<accession>A0A7X9NFZ0</accession>
<proteinExistence type="predicted"/>
<gene>
    <name evidence="3" type="ORF">HF861_01465</name>
</gene>
<dbReference type="EMBL" id="JABAFR010000002">
    <property type="protein sequence ID" value="NME43557.1"/>
    <property type="molecule type" value="Genomic_DNA"/>
</dbReference>
<dbReference type="GO" id="GO:0016787">
    <property type="term" value="F:hydrolase activity"/>
    <property type="evidence" value="ECO:0007669"/>
    <property type="project" value="UniProtKB-KW"/>
</dbReference>
<evidence type="ECO:0000313" key="3">
    <source>
        <dbReference type="EMBL" id="NME43557.1"/>
    </source>
</evidence>
<keyword evidence="3" id="KW-0378">Hydrolase</keyword>
<dbReference type="PANTHER" id="PTHR21240">
    <property type="entry name" value="2-AMINO-3-CARBOXYLMUCONATE-6-SEMIALDEHYDE DECARBOXYLASE"/>
    <property type="match status" value="1"/>
</dbReference>
<dbReference type="Pfam" id="PF04909">
    <property type="entry name" value="Amidohydro_2"/>
    <property type="match status" value="1"/>
</dbReference>
<evidence type="ECO:0000313" key="4">
    <source>
        <dbReference type="Proteomes" id="UP000540014"/>
    </source>
</evidence>
<sequence length="352" mass="40957">MNKDIRLSEFNPISECVVKKTMIKKPKYPVIDIHAHMGTLVLGQNYSALYDTSEYVQKLKELGVSHIVNLDGAFGQDLVRMKQKTKGFDDFISTFVWIDVSKMEDKDFDAWVIKHLHQAKQLGVKGIKMWKDISLAMKDTSGKYIAIDDERLDVVYETAGELDLPILMHIADPVAFFKPVDENNERFEELIANPSWSFCDPKYYTFDQLLKMQDHILKKFPNTKFILAHFGSYAENLAYVASRLDTYPNMYVDIAARVAELGRVPYSARKFFIKYADRILFGTDDTPLCLDEYLIYYRFLETADEYFPYCKEGQIPRQGRWNIYGIHLPDEVLKKIYYQNAEQLLGISIYDI</sequence>
<feature type="domain" description="Amidohydrolase-related" evidence="2">
    <location>
        <begin position="103"/>
        <end position="347"/>
    </location>
</feature>
<dbReference type="PANTHER" id="PTHR21240:SF28">
    <property type="entry name" value="ISO-OROTATE DECARBOXYLASE (EUROFUNG)"/>
    <property type="match status" value="1"/>
</dbReference>
<evidence type="ECO:0000256" key="1">
    <source>
        <dbReference type="ARBA" id="ARBA00023239"/>
    </source>
</evidence>
<dbReference type="GO" id="GO:0016831">
    <property type="term" value="F:carboxy-lyase activity"/>
    <property type="evidence" value="ECO:0007669"/>
    <property type="project" value="InterPro"/>
</dbReference>
<protein>
    <submittedName>
        <fullName evidence="3">Amidohydrolase</fullName>
    </submittedName>
</protein>
<dbReference type="InterPro" id="IPR032465">
    <property type="entry name" value="ACMSD"/>
</dbReference>
<organism evidence="3 4">
    <name type="scientific">Faecalicoccus pleomorphus</name>
    <dbReference type="NCBI Taxonomy" id="1323"/>
    <lineage>
        <taxon>Bacteria</taxon>
        <taxon>Bacillati</taxon>
        <taxon>Bacillota</taxon>
        <taxon>Erysipelotrichia</taxon>
        <taxon>Erysipelotrichales</taxon>
        <taxon>Erysipelotrichaceae</taxon>
        <taxon>Faecalicoccus</taxon>
    </lineage>
</organism>
<dbReference type="GO" id="GO:0005737">
    <property type="term" value="C:cytoplasm"/>
    <property type="evidence" value="ECO:0007669"/>
    <property type="project" value="TreeGrafter"/>
</dbReference>
<comment type="caution">
    <text evidence="3">The sequence shown here is derived from an EMBL/GenBank/DDBJ whole genome shotgun (WGS) entry which is preliminary data.</text>
</comment>
<evidence type="ECO:0000259" key="2">
    <source>
        <dbReference type="Pfam" id="PF04909"/>
    </source>
</evidence>
<dbReference type="InterPro" id="IPR006680">
    <property type="entry name" value="Amidohydro-rel"/>
</dbReference>